<feature type="chain" id="PRO_5045318626" evidence="1">
    <location>
        <begin position="29"/>
        <end position="186"/>
    </location>
</feature>
<sequence>MRTSKIRMTAISAATVATLMFSGGTAVASTSPGSVDASKSVDVSVTLGEVYTVLKASDLYAEDKEVDGQVITTFKSDDGISLAVPRPDQSQSEGFGTQLSGKIKKNGEPVIYLNQKDQKAVKDVGKAAIAGFLALIPAGKVAKFLAGAFGVSVANFIGDKGICSSNRSLRITGTVGGEAIREIKCV</sequence>
<evidence type="ECO:0000313" key="2">
    <source>
        <dbReference type="EMBL" id="GAA0034070.1"/>
    </source>
</evidence>
<comment type="caution">
    <text evidence="2">The sequence shown here is derived from an EMBL/GenBank/DDBJ whole genome shotgun (WGS) entry which is preliminary data.</text>
</comment>
<keyword evidence="3" id="KW-1185">Reference proteome</keyword>
<name>A0ABN0SIZ7_9MICO</name>
<evidence type="ECO:0000256" key="1">
    <source>
        <dbReference type="SAM" id="SignalP"/>
    </source>
</evidence>
<proteinExistence type="predicted"/>
<organism evidence="2 3">
    <name type="scientific">Brevibacterium metallidurans</name>
    <dbReference type="NCBI Taxonomy" id="1482676"/>
    <lineage>
        <taxon>Bacteria</taxon>
        <taxon>Bacillati</taxon>
        <taxon>Actinomycetota</taxon>
        <taxon>Actinomycetes</taxon>
        <taxon>Micrococcales</taxon>
        <taxon>Brevibacteriaceae</taxon>
        <taxon>Brevibacterium</taxon>
    </lineage>
</organism>
<protein>
    <submittedName>
        <fullName evidence="2">Uncharacterized protein</fullName>
    </submittedName>
</protein>
<reference evidence="2 3" key="1">
    <citation type="submission" date="2024-01" db="EMBL/GenBank/DDBJ databases">
        <title>Characterization of antibiotic resistant novel bacterial strains and their environmental applications.</title>
        <authorList>
            <person name="Manzoor S."/>
            <person name="Abbas S."/>
            <person name="Arshad M."/>
            <person name="Ahmed I."/>
        </authorList>
    </citation>
    <scope>NUCLEOTIDE SEQUENCE [LARGE SCALE GENOMIC DNA]</scope>
    <source>
        <strain evidence="2 3">NCCP-602</strain>
    </source>
</reference>
<dbReference type="RefSeq" id="WP_339391092.1">
    <property type="nucleotide sequence ID" value="NZ_BAAAAF010000001.1"/>
</dbReference>
<keyword evidence="1" id="KW-0732">Signal</keyword>
<feature type="signal peptide" evidence="1">
    <location>
        <begin position="1"/>
        <end position="28"/>
    </location>
</feature>
<dbReference type="EMBL" id="BAAAAF010000001">
    <property type="protein sequence ID" value="GAA0034070.1"/>
    <property type="molecule type" value="Genomic_DNA"/>
</dbReference>
<evidence type="ECO:0000313" key="3">
    <source>
        <dbReference type="Proteomes" id="UP001498238"/>
    </source>
</evidence>
<accession>A0ABN0SIZ7</accession>
<gene>
    <name evidence="2" type="ORF">NCCP602_00310</name>
</gene>
<dbReference type="Proteomes" id="UP001498238">
    <property type="component" value="Unassembled WGS sequence"/>
</dbReference>